<dbReference type="InterPro" id="IPR006620">
    <property type="entry name" value="Pro_4_hyd_alph"/>
</dbReference>
<feature type="compositionally biased region" description="Polar residues" evidence="5">
    <location>
        <begin position="7"/>
        <end position="24"/>
    </location>
</feature>
<dbReference type="Proteomes" id="UP000000759">
    <property type="component" value="Chromosome 3"/>
</dbReference>
<dbReference type="PANTHER" id="PTHR12907:SF26">
    <property type="entry name" value="HIF PROLYL HYDROXYLASE, ISOFORM C"/>
    <property type="match status" value="1"/>
</dbReference>
<dbReference type="GO" id="GO:0031543">
    <property type="term" value="F:peptidyl-proline dioxygenase activity"/>
    <property type="evidence" value="ECO:0007669"/>
    <property type="project" value="TreeGrafter"/>
</dbReference>
<evidence type="ECO:0000256" key="2">
    <source>
        <dbReference type="ARBA" id="ARBA00022896"/>
    </source>
</evidence>
<reference evidence="8" key="2">
    <citation type="submission" date="2008-08" db="EMBL/GenBank/DDBJ databases">
        <authorList>
            <consortium name="Diatom Consortium"/>
            <person name="Grigoriev I."/>
            <person name="Grimwood J."/>
            <person name="Kuo A."/>
            <person name="Otillar R.P."/>
            <person name="Salamov A."/>
            <person name="Detter J.C."/>
            <person name="Lindquist E."/>
            <person name="Shapiro H."/>
            <person name="Lucas S."/>
            <person name="Glavina del Rio T."/>
            <person name="Pitluck S."/>
            <person name="Rokhsar D."/>
            <person name="Bowler C."/>
        </authorList>
    </citation>
    <scope>GENOME REANNOTATION</scope>
    <source>
        <strain evidence="8">CCAP 1055/1</strain>
    </source>
</reference>
<evidence type="ECO:0000256" key="3">
    <source>
        <dbReference type="ARBA" id="ARBA00022964"/>
    </source>
</evidence>
<evidence type="ECO:0000256" key="1">
    <source>
        <dbReference type="ARBA" id="ARBA00001961"/>
    </source>
</evidence>
<dbReference type="OrthoDB" id="204385at2759"/>
<dbReference type="GeneID" id="7203895"/>
<dbReference type="Gene3D" id="2.60.120.620">
    <property type="entry name" value="q2cbj1_9rhob like domain"/>
    <property type="match status" value="1"/>
</dbReference>
<feature type="domain" description="Prolyl 4-hydroxylase alpha subunit" evidence="6">
    <location>
        <begin position="48"/>
        <end position="375"/>
    </location>
</feature>
<accession>B5Y5H6</accession>
<dbReference type="KEGG" id="pti:PHATR_33511"/>
<dbReference type="PANTHER" id="PTHR12907">
    <property type="entry name" value="EGL NINE HOMOLOG-RELATED"/>
    <property type="match status" value="1"/>
</dbReference>
<feature type="region of interest" description="Disordered" evidence="5">
    <location>
        <begin position="1"/>
        <end position="24"/>
    </location>
</feature>
<dbReference type="OMA" id="HMDERHE"/>
<evidence type="ECO:0000256" key="4">
    <source>
        <dbReference type="ARBA" id="ARBA00023002"/>
    </source>
</evidence>
<evidence type="ECO:0000259" key="6">
    <source>
        <dbReference type="SMART" id="SM00702"/>
    </source>
</evidence>
<evidence type="ECO:0000313" key="8">
    <source>
        <dbReference type="Proteomes" id="UP000000759"/>
    </source>
</evidence>
<dbReference type="SMART" id="SM00702">
    <property type="entry name" value="P4Hc"/>
    <property type="match status" value="1"/>
</dbReference>
<evidence type="ECO:0000313" key="7">
    <source>
        <dbReference type="EMBL" id="ACI65655.1"/>
    </source>
</evidence>
<dbReference type="PaxDb" id="2850-Phatr33511"/>
<gene>
    <name evidence="7" type="ORF">PHATR_33511</name>
</gene>
<keyword evidence="2" id="KW-0847">Vitamin C</keyword>
<reference evidence="7 8" key="1">
    <citation type="journal article" date="2008" name="Nature">
        <title>The Phaeodactylum genome reveals the evolutionary history of diatom genomes.</title>
        <authorList>
            <person name="Bowler C."/>
            <person name="Allen A.E."/>
            <person name="Badger J.H."/>
            <person name="Grimwood J."/>
            <person name="Jabbari K."/>
            <person name="Kuo A."/>
            <person name="Maheswari U."/>
            <person name="Martens C."/>
            <person name="Maumus F."/>
            <person name="Otillar R.P."/>
            <person name="Rayko E."/>
            <person name="Salamov A."/>
            <person name="Vandepoele K."/>
            <person name="Beszteri B."/>
            <person name="Gruber A."/>
            <person name="Heijde M."/>
            <person name="Katinka M."/>
            <person name="Mock T."/>
            <person name="Valentin K."/>
            <person name="Verret F."/>
            <person name="Berges J.A."/>
            <person name="Brownlee C."/>
            <person name="Cadoret J.P."/>
            <person name="Chiovitti A."/>
            <person name="Choi C.J."/>
            <person name="Coesel S."/>
            <person name="De Martino A."/>
            <person name="Detter J.C."/>
            <person name="Durkin C."/>
            <person name="Falciatore A."/>
            <person name="Fournet J."/>
            <person name="Haruta M."/>
            <person name="Huysman M.J."/>
            <person name="Jenkins B.D."/>
            <person name="Jiroutova K."/>
            <person name="Jorgensen R.E."/>
            <person name="Joubert Y."/>
            <person name="Kaplan A."/>
            <person name="Kroger N."/>
            <person name="Kroth P.G."/>
            <person name="La Roche J."/>
            <person name="Lindquist E."/>
            <person name="Lommer M."/>
            <person name="Martin-Jezequel V."/>
            <person name="Lopez P.J."/>
            <person name="Lucas S."/>
            <person name="Mangogna M."/>
            <person name="McGinnis K."/>
            <person name="Medlin L.K."/>
            <person name="Montsant A."/>
            <person name="Oudot-Le Secq M.P."/>
            <person name="Napoli C."/>
            <person name="Obornik M."/>
            <person name="Parker M.S."/>
            <person name="Petit J.L."/>
            <person name="Porcel B.M."/>
            <person name="Poulsen N."/>
            <person name="Robison M."/>
            <person name="Rychlewski L."/>
            <person name="Rynearson T.A."/>
            <person name="Schmutz J."/>
            <person name="Shapiro H."/>
            <person name="Siaut M."/>
            <person name="Stanley M."/>
            <person name="Sussman M.R."/>
            <person name="Taylor A.R."/>
            <person name="Vardi A."/>
            <person name="von Dassow P."/>
            <person name="Vyverman W."/>
            <person name="Willis A."/>
            <person name="Wyrwicz L.S."/>
            <person name="Rokhsar D.S."/>
            <person name="Weissenbach J."/>
            <person name="Armbrust E.V."/>
            <person name="Green B.R."/>
            <person name="Van de Peer Y."/>
            <person name="Grigoriev I.V."/>
        </authorList>
    </citation>
    <scope>NUCLEOTIDE SEQUENCE [LARGE SCALE GENOMIC DNA]</scope>
    <source>
        <strain evidence="7 8">CCAP 1055/1</strain>
    </source>
</reference>
<keyword evidence="3" id="KW-0223">Dioxygenase</keyword>
<proteinExistence type="predicted"/>
<organism evidence="7 8">
    <name type="scientific">Phaeodactylum tricornutum (strain CCAP 1055/1)</name>
    <dbReference type="NCBI Taxonomy" id="556484"/>
    <lineage>
        <taxon>Eukaryota</taxon>
        <taxon>Sar</taxon>
        <taxon>Stramenopiles</taxon>
        <taxon>Ochrophyta</taxon>
        <taxon>Bacillariophyta</taxon>
        <taxon>Bacillariophyceae</taxon>
        <taxon>Bacillariophycidae</taxon>
        <taxon>Naviculales</taxon>
        <taxon>Phaeodactylaceae</taxon>
        <taxon>Phaeodactylum</taxon>
    </lineage>
</organism>
<comment type="cofactor">
    <cofactor evidence="1">
        <name>L-ascorbate</name>
        <dbReference type="ChEBI" id="CHEBI:38290"/>
    </cofactor>
</comment>
<dbReference type="EMBL" id="CP001142">
    <property type="protein sequence ID" value="ACI65655.1"/>
    <property type="molecule type" value="Genomic_DNA"/>
</dbReference>
<dbReference type="GO" id="GO:0071456">
    <property type="term" value="P:cellular response to hypoxia"/>
    <property type="evidence" value="ECO:0007669"/>
    <property type="project" value="TreeGrafter"/>
</dbReference>
<dbReference type="eggNOG" id="ENOG502SJDJ">
    <property type="taxonomic scope" value="Eukaryota"/>
</dbReference>
<dbReference type="GO" id="GO:0008198">
    <property type="term" value="F:ferrous iron binding"/>
    <property type="evidence" value="ECO:0007669"/>
    <property type="project" value="TreeGrafter"/>
</dbReference>
<dbReference type="GO" id="GO:0031418">
    <property type="term" value="F:L-ascorbic acid binding"/>
    <property type="evidence" value="ECO:0007669"/>
    <property type="project" value="UniProtKB-KW"/>
</dbReference>
<sequence length="389" mass="43725">MKIASANGLQAQNQSKSQSSTEKPYATCSNPIFASLDVDGLKATICAGQVYQQRNFLSELQVSSLLQEVKELEDAGEFVRSGLSNTAERGNQQFGESDRSTCIVPWWMDFIHGNELPITNIVGPSLHHLRQTLAEIFDRPTLLDSSLAHECYFSTSGVGSFLPRHMDERHEELKGPKGWIQPSRRSFTWLIYLSDDNWTLEENGGALRAYPQQKVLRSHNLGSAHNGNLQIGWLQSKNGSQPVYMDSWCTIAGDSEPHCLLYKVYDEERVVLTKPWKTTAILQGISVSEFLQEWAIKDSNGIGKPVLFLHEQDAKQFNLLEDRRNWNSGKDPQGSFPFDVSPERALLLIFDSLLVPHQVEAVRKGRRVALAGWFHEATQPIPASLYVAQ</sequence>
<name>B5Y5H6_PHATC</name>
<dbReference type="InterPro" id="IPR051559">
    <property type="entry name" value="HIF_prolyl_hydroxylases"/>
</dbReference>
<dbReference type="RefSeq" id="XP_002186185.1">
    <property type="nucleotide sequence ID" value="XM_002186149.1"/>
</dbReference>
<keyword evidence="4" id="KW-0560">Oxidoreductase</keyword>
<dbReference type="InParanoid" id="B5Y5H6"/>
<protein>
    <recommendedName>
        <fullName evidence="6">Prolyl 4-hydroxylase alpha subunit domain-containing protein</fullName>
    </recommendedName>
</protein>
<evidence type="ECO:0000256" key="5">
    <source>
        <dbReference type="SAM" id="MobiDB-lite"/>
    </source>
</evidence>
<dbReference type="AlphaFoldDB" id="B5Y5H6"/>
<dbReference type="HOGENOM" id="CLU_724552_0_0_1"/>
<keyword evidence="8" id="KW-1185">Reference proteome</keyword>